<dbReference type="InterPro" id="IPR036942">
    <property type="entry name" value="Beta-barrel_TonB_sf"/>
</dbReference>
<dbReference type="SUPFAM" id="SSF56935">
    <property type="entry name" value="Porins"/>
    <property type="match status" value="1"/>
</dbReference>
<evidence type="ECO:0000256" key="1">
    <source>
        <dbReference type="ARBA" id="ARBA00004571"/>
    </source>
</evidence>
<dbReference type="Proteomes" id="UP001288387">
    <property type="component" value="Unassembled WGS sequence"/>
</dbReference>
<protein>
    <submittedName>
        <fullName evidence="10">TonB-dependent receptor</fullName>
    </submittedName>
</protein>
<dbReference type="Pfam" id="PF00593">
    <property type="entry name" value="TonB_dep_Rec_b-barrel"/>
    <property type="match status" value="1"/>
</dbReference>
<comment type="subcellular location">
    <subcellularLocation>
        <location evidence="1 8">Cell outer membrane</location>
        <topology evidence="1 8">Multi-pass membrane protein</topology>
    </subcellularLocation>
</comment>
<keyword evidence="4 8" id="KW-0812">Transmembrane</keyword>
<keyword evidence="2 8" id="KW-0813">Transport</keyword>
<dbReference type="PANTHER" id="PTHR32552:SF74">
    <property type="entry name" value="HYDROXAMATE SIDEROPHORE RECEPTOR FHUE"/>
    <property type="match status" value="1"/>
</dbReference>
<sequence length="189" mass="21027">GLLNASAAVFEGKQDNVAEIDDSVPVNSLPDGSQAYRSTGKGNKVKGWEIETQGSIGEQWNVSAGFAHTVIRNKDGVLQRTTAPQDTFRLNSSWRPGGIDGRFWLGGGVTWQSSIWNNSTKADRSKARITQDAFYLVNLAGGYRFNENFSAQLNINNLLDKKYFNNVGFYNGVYWGEPRNVTVTLRWKL</sequence>
<organism evidence="10 11">
    <name type="scientific">Stenotrophomonas maltophilia</name>
    <name type="common">Pseudomonas maltophilia</name>
    <name type="synonym">Xanthomonas maltophilia</name>
    <dbReference type="NCBI Taxonomy" id="40324"/>
    <lineage>
        <taxon>Bacteria</taxon>
        <taxon>Pseudomonadati</taxon>
        <taxon>Pseudomonadota</taxon>
        <taxon>Gammaproteobacteria</taxon>
        <taxon>Lysobacterales</taxon>
        <taxon>Lysobacteraceae</taxon>
        <taxon>Stenotrophomonas</taxon>
        <taxon>Stenotrophomonas maltophilia group</taxon>
    </lineage>
</organism>
<evidence type="ECO:0000256" key="8">
    <source>
        <dbReference type="PROSITE-ProRule" id="PRU01360"/>
    </source>
</evidence>
<evidence type="ECO:0000256" key="5">
    <source>
        <dbReference type="ARBA" id="ARBA00023077"/>
    </source>
</evidence>
<accession>A0AAJ2TPU0</accession>
<evidence type="ECO:0000259" key="9">
    <source>
        <dbReference type="Pfam" id="PF00593"/>
    </source>
</evidence>
<name>A0AAJ2TPU0_STEMA</name>
<feature type="domain" description="TonB-dependent receptor-like beta-barrel" evidence="9">
    <location>
        <begin position="2"/>
        <end position="158"/>
    </location>
</feature>
<dbReference type="InterPro" id="IPR000531">
    <property type="entry name" value="Beta-barrel_TonB"/>
</dbReference>
<keyword evidence="7 8" id="KW-0998">Cell outer membrane</keyword>
<evidence type="ECO:0000313" key="11">
    <source>
        <dbReference type="Proteomes" id="UP001288387"/>
    </source>
</evidence>
<proteinExistence type="inferred from homology"/>
<comment type="caution">
    <text evidence="10">The sequence shown here is derived from an EMBL/GenBank/DDBJ whole genome shotgun (WGS) entry which is preliminary data.</text>
</comment>
<evidence type="ECO:0000256" key="4">
    <source>
        <dbReference type="ARBA" id="ARBA00022692"/>
    </source>
</evidence>
<evidence type="ECO:0000256" key="2">
    <source>
        <dbReference type="ARBA" id="ARBA00022448"/>
    </source>
</evidence>
<dbReference type="GO" id="GO:0009279">
    <property type="term" value="C:cell outer membrane"/>
    <property type="evidence" value="ECO:0007669"/>
    <property type="project" value="UniProtKB-SubCell"/>
</dbReference>
<dbReference type="PROSITE" id="PS52016">
    <property type="entry name" value="TONB_DEPENDENT_REC_3"/>
    <property type="match status" value="1"/>
</dbReference>
<keyword evidence="5" id="KW-0798">TonB box</keyword>
<keyword evidence="3 8" id="KW-1134">Transmembrane beta strand</keyword>
<dbReference type="Gene3D" id="2.40.170.20">
    <property type="entry name" value="TonB-dependent receptor, beta-barrel domain"/>
    <property type="match status" value="1"/>
</dbReference>
<reference evidence="10" key="1">
    <citation type="submission" date="2023-12" db="EMBL/GenBank/DDBJ databases">
        <title>'Antibacterial potential of Stenotrophomonas maltophilia cystic fibrosis isolates' (manuscript under preparation).</title>
        <authorList>
            <person name="Crisan C.V."/>
            <person name="Pettis M."/>
            <person name="Goldberg J.B."/>
        </authorList>
    </citation>
    <scope>NUCLEOTIDE SEQUENCE</scope>
    <source>
        <strain evidence="10">CCV129</strain>
    </source>
</reference>
<keyword evidence="10" id="KW-0675">Receptor</keyword>
<evidence type="ECO:0000256" key="6">
    <source>
        <dbReference type="ARBA" id="ARBA00023136"/>
    </source>
</evidence>
<evidence type="ECO:0000256" key="3">
    <source>
        <dbReference type="ARBA" id="ARBA00022452"/>
    </source>
</evidence>
<dbReference type="GO" id="GO:0015344">
    <property type="term" value="F:siderophore uptake transmembrane transporter activity"/>
    <property type="evidence" value="ECO:0007669"/>
    <property type="project" value="TreeGrafter"/>
</dbReference>
<dbReference type="EMBL" id="JAXRVB010000067">
    <property type="protein sequence ID" value="MDZ5767238.1"/>
    <property type="molecule type" value="Genomic_DNA"/>
</dbReference>
<evidence type="ECO:0000256" key="7">
    <source>
        <dbReference type="ARBA" id="ARBA00023237"/>
    </source>
</evidence>
<dbReference type="InterPro" id="IPR039426">
    <property type="entry name" value="TonB-dep_rcpt-like"/>
</dbReference>
<dbReference type="AlphaFoldDB" id="A0AAJ2TPU0"/>
<keyword evidence="6 8" id="KW-0472">Membrane</keyword>
<dbReference type="RefSeq" id="WP_322540604.1">
    <property type="nucleotide sequence ID" value="NZ_JAXRVB010000067.1"/>
</dbReference>
<feature type="non-terminal residue" evidence="10">
    <location>
        <position position="1"/>
    </location>
</feature>
<gene>
    <name evidence="10" type="ORF">U4I38_22485</name>
</gene>
<comment type="similarity">
    <text evidence="8">Belongs to the TonB-dependent receptor family.</text>
</comment>
<dbReference type="PANTHER" id="PTHR32552">
    <property type="entry name" value="FERRICHROME IRON RECEPTOR-RELATED"/>
    <property type="match status" value="1"/>
</dbReference>
<evidence type="ECO:0000313" key="10">
    <source>
        <dbReference type="EMBL" id="MDZ5767238.1"/>
    </source>
</evidence>